<dbReference type="PROSITE" id="PS51257">
    <property type="entry name" value="PROKAR_LIPOPROTEIN"/>
    <property type="match status" value="1"/>
</dbReference>
<dbReference type="Pfam" id="PF07610">
    <property type="entry name" value="DUF1573"/>
    <property type="match status" value="1"/>
</dbReference>
<dbReference type="Gene3D" id="2.60.40.10">
    <property type="entry name" value="Immunoglobulins"/>
    <property type="match status" value="1"/>
</dbReference>
<dbReference type="PANTHER" id="PTHR37833">
    <property type="entry name" value="LIPOPROTEIN-RELATED"/>
    <property type="match status" value="1"/>
</dbReference>
<keyword evidence="2" id="KW-1185">Reference proteome</keyword>
<dbReference type="PANTHER" id="PTHR37833:SF1">
    <property type="entry name" value="SIGNAL PEPTIDE PROTEIN"/>
    <property type="match status" value="1"/>
</dbReference>
<dbReference type="InterPro" id="IPR011467">
    <property type="entry name" value="DUF1573"/>
</dbReference>
<name>A0ABX2DB97_9SPHI</name>
<evidence type="ECO:0000313" key="2">
    <source>
        <dbReference type="Proteomes" id="UP000762110"/>
    </source>
</evidence>
<reference evidence="1 2" key="1">
    <citation type="submission" date="2020-05" db="EMBL/GenBank/DDBJ databases">
        <title>Description of Pedobacter foliorum sp. nov.</title>
        <authorList>
            <person name="Qi S."/>
            <person name="Carlier A."/>
            <person name="Cnockaert M."/>
            <person name="Vandamme P."/>
        </authorList>
    </citation>
    <scope>NUCLEOTIDE SEQUENCE [LARGE SCALE GENOMIC DNA]</scope>
    <source>
        <strain evidence="1 2">LMG 31300</strain>
    </source>
</reference>
<organism evidence="1 2">
    <name type="scientific">Pedobacter boryungensis</name>
    <dbReference type="NCBI Taxonomy" id="869962"/>
    <lineage>
        <taxon>Bacteria</taxon>
        <taxon>Pseudomonadati</taxon>
        <taxon>Bacteroidota</taxon>
        <taxon>Sphingobacteriia</taxon>
        <taxon>Sphingobacteriales</taxon>
        <taxon>Sphingobacteriaceae</taxon>
        <taxon>Pedobacter</taxon>
    </lineage>
</organism>
<protein>
    <submittedName>
        <fullName evidence="1">DUF1573 domain-containing protein</fullName>
    </submittedName>
</protein>
<dbReference type="RefSeq" id="WP_173270149.1">
    <property type="nucleotide sequence ID" value="NZ_JABMKV010000001.1"/>
</dbReference>
<gene>
    <name evidence="1" type="ORF">HQN85_06335</name>
</gene>
<proteinExistence type="predicted"/>
<sequence>MKKIIAIALVVIAFAACKQSKSQKVEEKAMAAKSGAPAVLAEDAPKVKFEKEIYDFGVIKQGEKVHYEFKFTNTGKTPLIITNATATCGCTVPEYPEAPVKPGEEGMIKVIFDSTGKMGMQDKVVTITSNANPEANKLHLVGEVKEAK</sequence>
<evidence type="ECO:0000313" key="1">
    <source>
        <dbReference type="EMBL" id="NQX31333.1"/>
    </source>
</evidence>
<dbReference type="Proteomes" id="UP000762110">
    <property type="component" value="Unassembled WGS sequence"/>
</dbReference>
<accession>A0ABX2DB97</accession>
<dbReference type="InterPro" id="IPR013783">
    <property type="entry name" value="Ig-like_fold"/>
</dbReference>
<comment type="caution">
    <text evidence="1">The sequence shown here is derived from an EMBL/GenBank/DDBJ whole genome shotgun (WGS) entry which is preliminary data.</text>
</comment>
<dbReference type="EMBL" id="JABMKV010000001">
    <property type="protein sequence ID" value="NQX31333.1"/>
    <property type="molecule type" value="Genomic_DNA"/>
</dbReference>